<evidence type="ECO:0000259" key="1">
    <source>
        <dbReference type="SMART" id="SM00507"/>
    </source>
</evidence>
<feature type="domain" description="HNH nuclease" evidence="1">
    <location>
        <begin position="424"/>
        <end position="477"/>
    </location>
</feature>
<organism evidence="2 3">
    <name type="scientific">Clostridium cavendishii DSM 21758</name>
    <dbReference type="NCBI Taxonomy" id="1121302"/>
    <lineage>
        <taxon>Bacteria</taxon>
        <taxon>Bacillati</taxon>
        <taxon>Bacillota</taxon>
        <taxon>Clostridia</taxon>
        <taxon>Eubacteriales</taxon>
        <taxon>Clostridiaceae</taxon>
        <taxon>Clostridium</taxon>
    </lineage>
</organism>
<dbReference type="AlphaFoldDB" id="A0A1M6GJK3"/>
<dbReference type="Proteomes" id="UP000184310">
    <property type="component" value="Unassembled WGS sequence"/>
</dbReference>
<gene>
    <name evidence="2" type="ORF">SAMN02745163_01307</name>
</gene>
<dbReference type="STRING" id="1121302.SAMN02745163_01307"/>
<proteinExistence type="predicted"/>
<evidence type="ECO:0000313" key="2">
    <source>
        <dbReference type="EMBL" id="SHJ10155.1"/>
    </source>
</evidence>
<evidence type="ECO:0000313" key="3">
    <source>
        <dbReference type="Proteomes" id="UP000184310"/>
    </source>
</evidence>
<dbReference type="CDD" id="cd00085">
    <property type="entry name" value="HNHc"/>
    <property type="match status" value="1"/>
</dbReference>
<dbReference type="OrthoDB" id="9802901at2"/>
<dbReference type="EMBL" id="FQZB01000006">
    <property type="protein sequence ID" value="SHJ10155.1"/>
    <property type="molecule type" value="Genomic_DNA"/>
</dbReference>
<dbReference type="SMART" id="SM00507">
    <property type="entry name" value="HNHc"/>
    <property type="match status" value="1"/>
</dbReference>
<name>A0A1M6GJK3_9CLOT</name>
<keyword evidence="3" id="KW-1185">Reference proteome</keyword>
<reference evidence="2 3" key="1">
    <citation type="submission" date="2016-11" db="EMBL/GenBank/DDBJ databases">
        <authorList>
            <person name="Jaros S."/>
            <person name="Januszkiewicz K."/>
            <person name="Wedrychowicz H."/>
        </authorList>
    </citation>
    <scope>NUCLEOTIDE SEQUENCE [LARGE SCALE GENOMIC DNA]</scope>
    <source>
        <strain evidence="2 3">DSM 21758</strain>
    </source>
</reference>
<protein>
    <recommendedName>
        <fullName evidence="1">HNH nuclease domain-containing protein</fullName>
    </recommendedName>
</protein>
<dbReference type="Gene3D" id="1.10.30.50">
    <property type="match status" value="1"/>
</dbReference>
<sequence length="608" mass="71819">MDDIRCCEVLGCKKTSEDTSINYCSGADMYLCSRHRSQFFSNGCILERTIRDNNEIDIHKDYAEIILYDKNNKEKDRAIIDLEDVEKCKGYRWGLNGKYIVTKIANKEVRLDKYIMECNNKKCIIKHINGYLDNRKEYLNVKISSIEETTKQSFIKHCNVEGCENDSSNSKVFYCKEYEMFLCLKHNAQMRRHGKILSRTKKDGNEIVLHDDYAEIILYDKKGQEACRTKIDFDDVEKCRLYKWCFDGNYVKTQANGQKLYLHRYIMDCFDSDYIVDHLNCIEFDENLKKDKLDNRKQYLEVKLERENGKGISVSKSKVIGVSRLRNKYESYIHVNGRKVNLGLYDKMSDAIKQRLKAEKKYDFTTQKYLWEKYDICDKTDLSDIPELYVNKIDLDKVSIRFANRRANKKGAIGNLTLEEYIQIQELFKSAKGEYECAYCNTILNNNNEALEHIVSINNKGATKIGNVLPSCRRCNSNKDKQKFERWYRLKPFFSESKFKMITDYRNNPKKYISNDVVYIELILSRSSNKYFKAIDKNLNTYITDNKDKFANKFGICLETINRGLRGDKTKKFEFSYPSREELTVYLKSRGYDVRNLPKIYSKIYHRE</sequence>
<dbReference type="InterPro" id="IPR003615">
    <property type="entry name" value="HNH_nuc"/>
</dbReference>
<dbReference type="RefSeq" id="WP_072985877.1">
    <property type="nucleotide sequence ID" value="NZ_FQZB01000006.1"/>
</dbReference>
<accession>A0A1M6GJK3</accession>